<feature type="transmembrane region" description="Helical" evidence="1">
    <location>
        <begin position="20"/>
        <end position="37"/>
    </location>
</feature>
<evidence type="ECO:0000256" key="1">
    <source>
        <dbReference type="SAM" id="Phobius"/>
    </source>
</evidence>
<dbReference type="EMBL" id="CP034234">
    <property type="protein sequence ID" value="AZK43692.1"/>
    <property type="molecule type" value="Genomic_DNA"/>
</dbReference>
<keyword evidence="1" id="KW-0472">Membrane</keyword>
<keyword evidence="1" id="KW-0812">Transmembrane</keyword>
<protein>
    <submittedName>
        <fullName evidence="2">Uncharacterized protein</fullName>
    </submittedName>
</protein>
<sequence>MKQERQKVLDQSNRKNQRLLKIAVVLFLIVLGLLVYQKSQVNDHTNQDDSLVQNISIPVNALGDVLNENADAFYQNLVKSETIRSYHLNPIDLCESDNQKIQSQIYVVNIEKENHETKEKEYKPEYLLSGAVEIVYDNNEVKGYRRWIERSETIEGIHEFVKARQLTCSIP</sequence>
<name>A0A3S8RL68_9FIRM</name>
<dbReference type="AlphaFoldDB" id="A0A3S8RL68"/>
<reference evidence="2 3" key="1">
    <citation type="journal article" date="2020" name="Int. J. Syst. Evol. Microbiol.">
        <title>Description of Erysipelothrix piscisicarius sp. nov., an emergent fish pathogen, and assessment of virulence using a tiger barb (Puntigrus tetrazona) infection model.</title>
        <authorList>
            <person name="Pomaranski E.K."/>
            <person name="Griffin M.J."/>
            <person name="Camus A.C."/>
            <person name="Armwood A.R."/>
            <person name="Shelley J."/>
            <person name="Waldbieser G.C."/>
            <person name="LaFrentz B.R."/>
            <person name="Garcia J.C."/>
            <person name="Yanong R."/>
            <person name="Soto E."/>
        </authorList>
    </citation>
    <scope>NUCLEOTIDE SEQUENCE [LARGE SCALE GENOMIC DNA]</scope>
    <source>
        <strain evidence="2 3">15TAL0474</strain>
    </source>
</reference>
<dbReference type="Proteomes" id="UP000278804">
    <property type="component" value="Chromosome"/>
</dbReference>
<keyword evidence="3" id="KW-1185">Reference proteome</keyword>
<dbReference type="RefSeq" id="WP_125163910.1">
    <property type="nucleotide sequence ID" value="NZ_CP034234.1"/>
</dbReference>
<keyword evidence="1" id="KW-1133">Transmembrane helix</keyword>
<organism evidence="2 3">
    <name type="scientific">Erysipelothrix piscisicarius</name>
    <dbReference type="NCBI Taxonomy" id="2485784"/>
    <lineage>
        <taxon>Bacteria</taxon>
        <taxon>Bacillati</taxon>
        <taxon>Bacillota</taxon>
        <taxon>Erysipelotrichia</taxon>
        <taxon>Erysipelotrichales</taxon>
        <taxon>Erysipelotrichaceae</taxon>
        <taxon>Erysipelothrix</taxon>
    </lineage>
</organism>
<evidence type="ECO:0000313" key="3">
    <source>
        <dbReference type="Proteomes" id="UP000278804"/>
    </source>
</evidence>
<evidence type="ECO:0000313" key="2">
    <source>
        <dbReference type="EMBL" id="AZK43692.1"/>
    </source>
</evidence>
<accession>A0A3S8RL68</accession>
<proteinExistence type="predicted"/>
<gene>
    <name evidence="2" type="ORF">EEI45_01820</name>
</gene>
<dbReference type="KEGG" id="eri:EEI45_01820"/>